<protein>
    <recommendedName>
        <fullName evidence="4">Methyltransferase LaeA</fullName>
    </recommendedName>
</protein>
<sequence>MQTFPSHHDPKQEISSDRVLLTEGYWRHGRFYGSWRRDLYLFPIDQEEMRRLDIFHKFFLLARKGFPFSYPIHHSLPASILDLGTGTGIWAIYVAEEILPAAHVTAVDLNRVQPPQIPPNMATVQMNIEDSSWAPLPTDFDFVHMRLLLGSIQGSLWEAVYRNAFKHTARKRGIIEQNGLSYSFKGWMAFNAAISSSTKPSFDVVSALEAMSLAPLVEKLGMDVSQVKDLCARLRSEICTLRYHAYLNMHVWTARKP</sequence>
<name>A0A9W8QJH0_AKAMU</name>
<dbReference type="Gene3D" id="3.40.50.150">
    <property type="entry name" value="Vaccinia Virus protein VP39"/>
    <property type="match status" value="1"/>
</dbReference>
<keyword evidence="3" id="KW-1185">Reference proteome</keyword>
<dbReference type="CDD" id="cd02440">
    <property type="entry name" value="AdoMet_MTases"/>
    <property type="match status" value="1"/>
</dbReference>
<gene>
    <name evidence="2" type="ORF">LMH87_007613</name>
</gene>
<dbReference type="PANTHER" id="PTHR43591">
    <property type="entry name" value="METHYLTRANSFERASE"/>
    <property type="match status" value="1"/>
</dbReference>
<evidence type="ECO:0000313" key="2">
    <source>
        <dbReference type="EMBL" id="KAJ4161582.1"/>
    </source>
</evidence>
<dbReference type="GO" id="GO:0008168">
    <property type="term" value="F:methyltransferase activity"/>
    <property type="evidence" value="ECO:0007669"/>
    <property type="project" value="TreeGrafter"/>
</dbReference>
<dbReference type="KEGG" id="amus:LMH87_007613"/>
<evidence type="ECO:0000313" key="3">
    <source>
        <dbReference type="Proteomes" id="UP001144673"/>
    </source>
</evidence>
<dbReference type="InterPro" id="IPR029063">
    <property type="entry name" value="SAM-dependent_MTases_sf"/>
</dbReference>
<dbReference type="Proteomes" id="UP001144673">
    <property type="component" value="Unassembled WGS sequence"/>
</dbReference>
<accession>A0A9W8QJH0</accession>
<comment type="caution">
    <text evidence="2">The sequence shown here is derived from an EMBL/GenBank/DDBJ whole genome shotgun (WGS) entry which is preliminary data.</text>
</comment>
<dbReference type="SUPFAM" id="SSF53335">
    <property type="entry name" value="S-adenosyl-L-methionine-dependent methyltransferases"/>
    <property type="match status" value="1"/>
</dbReference>
<comment type="similarity">
    <text evidence="1">Belongs to the methyltransferase superfamily. LaeA methyltransferase family.</text>
</comment>
<reference evidence="2" key="1">
    <citation type="journal article" date="2023" name="Access Microbiol">
        <title>De-novo genome assembly for Akanthomyces muscarius, a biocontrol agent of insect agricultural pests.</title>
        <authorList>
            <person name="Erdos Z."/>
            <person name="Studholme D.J."/>
            <person name="Raymond B."/>
            <person name="Sharma M."/>
        </authorList>
    </citation>
    <scope>NUCLEOTIDE SEQUENCE</scope>
    <source>
        <strain evidence="2">Ve6</strain>
    </source>
</reference>
<evidence type="ECO:0000256" key="1">
    <source>
        <dbReference type="ARBA" id="ARBA00038158"/>
    </source>
</evidence>
<dbReference type="AlphaFoldDB" id="A0A9W8QJH0"/>
<evidence type="ECO:0008006" key="4">
    <source>
        <dbReference type="Google" id="ProtNLM"/>
    </source>
</evidence>
<dbReference type="RefSeq" id="XP_056057966.1">
    <property type="nucleotide sequence ID" value="XM_056199525.1"/>
</dbReference>
<dbReference type="EMBL" id="JAJHUN010000002">
    <property type="protein sequence ID" value="KAJ4161582.1"/>
    <property type="molecule type" value="Genomic_DNA"/>
</dbReference>
<proteinExistence type="inferred from homology"/>
<dbReference type="GeneID" id="80894772"/>
<dbReference type="PANTHER" id="PTHR43591:SF24">
    <property type="entry name" value="2-METHOXY-6-POLYPRENYL-1,4-BENZOQUINOL METHYLASE, MITOCHONDRIAL"/>
    <property type="match status" value="1"/>
</dbReference>
<dbReference type="Pfam" id="PF13489">
    <property type="entry name" value="Methyltransf_23"/>
    <property type="match status" value="1"/>
</dbReference>
<organism evidence="2 3">
    <name type="scientific">Akanthomyces muscarius</name>
    <name type="common">Entomopathogenic fungus</name>
    <name type="synonym">Lecanicillium muscarium</name>
    <dbReference type="NCBI Taxonomy" id="2231603"/>
    <lineage>
        <taxon>Eukaryota</taxon>
        <taxon>Fungi</taxon>
        <taxon>Dikarya</taxon>
        <taxon>Ascomycota</taxon>
        <taxon>Pezizomycotina</taxon>
        <taxon>Sordariomycetes</taxon>
        <taxon>Hypocreomycetidae</taxon>
        <taxon>Hypocreales</taxon>
        <taxon>Cordycipitaceae</taxon>
        <taxon>Akanthomyces</taxon>
    </lineage>
</organism>